<dbReference type="AlphaFoldDB" id="A0A9X0C4A1"/>
<evidence type="ECO:0000313" key="2">
    <source>
        <dbReference type="Proteomes" id="UP001149954"/>
    </source>
</evidence>
<comment type="caution">
    <text evidence="1">The sequence shown here is derived from an EMBL/GenBank/DDBJ whole genome shotgun (WGS) entry which is preliminary data.</text>
</comment>
<evidence type="ECO:0000313" key="1">
    <source>
        <dbReference type="EMBL" id="KAJ5496989.1"/>
    </source>
</evidence>
<dbReference type="Proteomes" id="UP001149954">
    <property type="component" value="Unassembled WGS sequence"/>
</dbReference>
<proteinExistence type="predicted"/>
<reference evidence="1" key="1">
    <citation type="submission" date="2022-12" db="EMBL/GenBank/DDBJ databases">
        <authorList>
            <person name="Petersen C."/>
        </authorList>
    </citation>
    <scope>NUCLEOTIDE SEQUENCE</scope>
    <source>
        <strain evidence="1">IBT 29495</strain>
    </source>
</reference>
<protein>
    <submittedName>
        <fullName evidence="1">Uncharacterized protein</fullName>
    </submittedName>
</protein>
<reference evidence="1" key="2">
    <citation type="journal article" date="2023" name="IMA Fungus">
        <title>Comparative genomic study of the Penicillium genus elucidates a diverse pangenome and 15 lateral gene transfer events.</title>
        <authorList>
            <person name="Petersen C."/>
            <person name="Sorensen T."/>
            <person name="Nielsen M.R."/>
            <person name="Sondergaard T.E."/>
            <person name="Sorensen J.L."/>
            <person name="Fitzpatrick D.A."/>
            <person name="Frisvad J.C."/>
            <person name="Nielsen K.L."/>
        </authorList>
    </citation>
    <scope>NUCLEOTIDE SEQUENCE</scope>
    <source>
        <strain evidence="1">IBT 29495</strain>
    </source>
</reference>
<gene>
    <name evidence="1" type="ORF">N7463_008976</name>
</gene>
<dbReference type="EMBL" id="JAPWDS010000005">
    <property type="protein sequence ID" value="KAJ5496989.1"/>
    <property type="molecule type" value="Genomic_DNA"/>
</dbReference>
<keyword evidence="2" id="KW-1185">Reference proteome</keyword>
<organism evidence="1 2">
    <name type="scientific">Penicillium fimorum</name>
    <dbReference type="NCBI Taxonomy" id="1882269"/>
    <lineage>
        <taxon>Eukaryota</taxon>
        <taxon>Fungi</taxon>
        <taxon>Dikarya</taxon>
        <taxon>Ascomycota</taxon>
        <taxon>Pezizomycotina</taxon>
        <taxon>Eurotiomycetes</taxon>
        <taxon>Eurotiomycetidae</taxon>
        <taxon>Eurotiales</taxon>
        <taxon>Aspergillaceae</taxon>
        <taxon>Penicillium</taxon>
    </lineage>
</organism>
<sequence length="121" mass="13254">MTTAAYEFTGNVYHPHPGGAMIGEITAELTHTDIALTKLGDGVDSVNELVGNKLTRESPLRLKNFLRIAEAGRHDLVYFDSPFSGLVEGQLMSKNTTRIPSDDLYGSKPSRSIWGKTQLMS</sequence>
<accession>A0A9X0C4A1</accession>
<name>A0A9X0C4A1_9EURO</name>
<dbReference type="OrthoDB" id="4155294at2759"/>